<evidence type="ECO:0000313" key="3">
    <source>
        <dbReference type="Proteomes" id="UP000011138"/>
    </source>
</evidence>
<reference evidence="2 3" key="1">
    <citation type="journal article" date="2013" name="J. Virol.">
        <title>Insights into head-tailed viruses infecting extremely halophilic archaea.</title>
        <authorList>
            <person name="Pietila M.K."/>
            <person name="Laurinmaki P."/>
            <person name="Russell D.A."/>
            <person name="Ko C.C."/>
            <person name="Jacobs-Sera D."/>
            <person name="Butcher S.J."/>
            <person name="Bamford D.H."/>
            <person name="Hendrix R.W."/>
        </authorList>
    </citation>
    <scope>NUCLEOTIDE SEQUENCE [LARGE SCALE GENOMIC DNA]</scope>
</reference>
<keyword evidence="3" id="KW-1185">Reference proteome</keyword>
<feature type="region of interest" description="Disordered" evidence="1">
    <location>
        <begin position="1"/>
        <end position="20"/>
    </location>
</feature>
<evidence type="ECO:0000313" key="2">
    <source>
        <dbReference type="EMBL" id="AGC34347.1"/>
    </source>
</evidence>
<dbReference type="EMBL" id="KC117376">
    <property type="protein sequence ID" value="AGC34347.1"/>
    <property type="molecule type" value="Genomic_DNA"/>
</dbReference>
<sequence>MNNKHAEQIVASLGNEEAEV</sequence>
<organism evidence="2 3">
    <name type="scientific">Halorubrum sodomense tailed virus 2</name>
    <dbReference type="NCBI Taxonomy" id="1262527"/>
    <lineage>
        <taxon>Viruses</taxon>
        <taxon>Duplodnaviria</taxon>
        <taxon>Heunggongvirae</taxon>
        <taxon>Uroviricota</taxon>
        <taxon>Caudoviricetes</taxon>
        <taxon>Thumleimavirales</taxon>
        <taxon>Hafunaviridae</taxon>
        <taxon>Mincapvirus</taxon>
        <taxon>Mincapvirus eilatense</taxon>
        <taxon>Mincapvirus HSTV2</taxon>
    </lineage>
</organism>
<dbReference type="KEGG" id="vg:14477217"/>
<accession>L7TNB4</accession>
<protein>
    <submittedName>
        <fullName evidence="2">Uncharacterized protein</fullName>
    </submittedName>
</protein>
<name>L7TNB4_9CAUD</name>
<dbReference type="GeneID" id="14477217"/>
<dbReference type="RefSeq" id="YP_007379158.1">
    <property type="nucleotide sequence ID" value="NC_020159.1"/>
</dbReference>
<evidence type="ECO:0000256" key="1">
    <source>
        <dbReference type="SAM" id="MobiDB-lite"/>
    </source>
</evidence>
<proteinExistence type="predicted"/>
<gene>
    <name evidence="2" type="primary">80</name>
    <name evidence="2" type="ORF">HSTV2_80</name>
</gene>
<dbReference type="Proteomes" id="UP000011138">
    <property type="component" value="Segment"/>
</dbReference>